<dbReference type="EMBL" id="PGOL01000021">
    <property type="protein sequence ID" value="PKI79013.1"/>
    <property type="molecule type" value="Genomic_DNA"/>
</dbReference>
<accession>A0A2I0LEA4</accession>
<organism evidence="2 3">
    <name type="scientific">Punica granatum</name>
    <name type="common">Pomegranate</name>
    <dbReference type="NCBI Taxonomy" id="22663"/>
    <lineage>
        <taxon>Eukaryota</taxon>
        <taxon>Viridiplantae</taxon>
        <taxon>Streptophyta</taxon>
        <taxon>Embryophyta</taxon>
        <taxon>Tracheophyta</taxon>
        <taxon>Spermatophyta</taxon>
        <taxon>Magnoliopsida</taxon>
        <taxon>eudicotyledons</taxon>
        <taxon>Gunneridae</taxon>
        <taxon>Pentapetalae</taxon>
        <taxon>rosids</taxon>
        <taxon>malvids</taxon>
        <taxon>Myrtales</taxon>
        <taxon>Lythraceae</taxon>
        <taxon>Punica</taxon>
    </lineage>
</organism>
<evidence type="ECO:0000313" key="3">
    <source>
        <dbReference type="Proteomes" id="UP000233551"/>
    </source>
</evidence>
<sequence length="58" mass="6319">MWVLAAVIFFMIYILISSKMMGEGGDDGDNVVRWGDGRGLATSFGWGTGQDRGRLHLG</sequence>
<feature type="signal peptide" evidence="1">
    <location>
        <begin position="1"/>
        <end position="18"/>
    </location>
</feature>
<gene>
    <name evidence="2" type="ORF">CRG98_000586</name>
</gene>
<name>A0A2I0LEA4_PUNGR</name>
<evidence type="ECO:0000313" key="2">
    <source>
        <dbReference type="EMBL" id="PKI79013.1"/>
    </source>
</evidence>
<reference evidence="2 3" key="1">
    <citation type="submission" date="2017-11" db="EMBL/GenBank/DDBJ databases">
        <title>De-novo sequencing of pomegranate (Punica granatum L.) genome.</title>
        <authorList>
            <person name="Akparov Z."/>
            <person name="Amiraslanov A."/>
            <person name="Hajiyeva S."/>
            <person name="Abbasov M."/>
            <person name="Kaur K."/>
            <person name="Hamwieh A."/>
            <person name="Solovyev V."/>
            <person name="Salamov A."/>
            <person name="Braich B."/>
            <person name="Kosarev P."/>
            <person name="Mahmoud A."/>
            <person name="Hajiyev E."/>
            <person name="Babayeva S."/>
            <person name="Izzatullayeva V."/>
            <person name="Mammadov A."/>
            <person name="Mammadov A."/>
            <person name="Sharifova S."/>
            <person name="Ojaghi J."/>
            <person name="Eynullazada K."/>
            <person name="Bayramov B."/>
            <person name="Abdulazimova A."/>
            <person name="Shahmuradov I."/>
        </authorList>
    </citation>
    <scope>NUCLEOTIDE SEQUENCE [LARGE SCALE GENOMIC DNA]</scope>
    <source>
        <strain evidence="3">cv. AG2017</strain>
        <tissue evidence="2">Leaf</tissue>
    </source>
</reference>
<comment type="caution">
    <text evidence="2">The sequence shown here is derived from an EMBL/GenBank/DDBJ whole genome shotgun (WGS) entry which is preliminary data.</text>
</comment>
<protein>
    <submittedName>
        <fullName evidence="2">Uncharacterized protein</fullName>
    </submittedName>
</protein>
<feature type="chain" id="PRO_5014143037" evidence="1">
    <location>
        <begin position="19"/>
        <end position="58"/>
    </location>
</feature>
<proteinExistence type="predicted"/>
<keyword evidence="3" id="KW-1185">Reference proteome</keyword>
<dbReference type="Proteomes" id="UP000233551">
    <property type="component" value="Unassembled WGS sequence"/>
</dbReference>
<keyword evidence="1" id="KW-0732">Signal</keyword>
<evidence type="ECO:0000256" key="1">
    <source>
        <dbReference type="SAM" id="SignalP"/>
    </source>
</evidence>
<dbReference type="AlphaFoldDB" id="A0A2I0LEA4"/>